<organism evidence="1 2">
    <name type="scientific">Salinivibrio kushneri</name>
    <dbReference type="NCBI Taxonomy" id="1908198"/>
    <lineage>
        <taxon>Bacteria</taxon>
        <taxon>Pseudomonadati</taxon>
        <taxon>Pseudomonadota</taxon>
        <taxon>Gammaproteobacteria</taxon>
        <taxon>Vibrionales</taxon>
        <taxon>Vibrionaceae</taxon>
        <taxon>Salinivibrio</taxon>
    </lineage>
</organism>
<dbReference type="PROSITE" id="PS51257">
    <property type="entry name" value="PROKAR_LIPOPROTEIN"/>
    <property type="match status" value="1"/>
</dbReference>
<comment type="caution">
    <text evidence="1">The sequence shown here is derived from an EMBL/GenBank/DDBJ whole genome shotgun (WGS) entry which is preliminary data.</text>
</comment>
<name>A0AB36K2S7_9GAMM</name>
<protein>
    <submittedName>
        <fullName evidence="1">Uncharacterized protein</fullName>
    </submittedName>
</protein>
<accession>A0AB36K2S7</accession>
<dbReference type="EMBL" id="MUEO01000039">
    <property type="protein sequence ID" value="OOE42535.1"/>
    <property type="molecule type" value="Genomic_DNA"/>
</dbReference>
<sequence>MRHPISKSKLALIVTGARWQCAHIQQFAGACVTYANGTTEIKYDHRYKSGVGRTSAGAVLILNTQAKARLRHYGQI</sequence>
<gene>
    <name evidence="1" type="ORF">BZG09_13250</name>
</gene>
<dbReference type="Proteomes" id="UP000188726">
    <property type="component" value="Unassembled WGS sequence"/>
</dbReference>
<evidence type="ECO:0000313" key="2">
    <source>
        <dbReference type="Proteomes" id="UP000188726"/>
    </source>
</evidence>
<evidence type="ECO:0000313" key="1">
    <source>
        <dbReference type="EMBL" id="OOE42535.1"/>
    </source>
</evidence>
<dbReference type="AlphaFoldDB" id="A0AB36K2S7"/>
<proteinExistence type="predicted"/>
<reference evidence="1 2" key="1">
    <citation type="journal article" date="2017" name="Genome Announc.">
        <title>Draft Genome Sequences of Salinivibrio proteolyticus, Salinivibrio sharmensis, Salinivibrio siamensis, Salinivibrio costicola subsp. alcaliphilus, Salinivibrio costicola subsp. vallismortis, and 29 New Isolates Belonging to the Genus Salinivibrio.</title>
        <authorList>
            <person name="Lopez-Hermoso C."/>
            <person name="de la Haba R.R."/>
            <person name="Sanchez-Porro C."/>
            <person name="Bayliss S.C."/>
            <person name="Feil E.J."/>
            <person name="Ventosa A."/>
        </authorList>
    </citation>
    <scope>NUCLEOTIDE SEQUENCE [LARGE SCALE GENOMIC DNA]</scope>
    <source>
        <strain evidence="1 2">IC202</strain>
    </source>
</reference>